<comment type="caution">
    <text evidence="1">The sequence shown here is derived from an EMBL/GenBank/DDBJ whole genome shotgun (WGS) entry which is preliminary data.</text>
</comment>
<reference evidence="1" key="1">
    <citation type="submission" date="2021-01" db="EMBL/GenBank/DDBJ databases">
        <authorList>
            <consortium name="Genoscope - CEA"/>
            <person name="William W."/>
        </authorList>
    </citation>
    <scope>NUCLEOTIDE SEQUENCE</scope>
</reference>
<gene>
    <name evidence="1" type="ORF">PPENT_87.1.T1230013</name>
</gene>
<proteinExistence type="predicted"/>
<protein>
    <submittedName>
        <fullName evidence="1">Uncharacterized protein</fullName>
    </submittedName>
</protein>
<keyword evidence="2" id="KW-1185">Reference proteome</keyword>
<evidence type="ECO:0000313" key="2">
    <source>
        <dbReference type="Proteomes" id="UP000689195"/>
    </source>
</evidence>
<dbReference type="AlphaFoldDB" id="A0A8S1XGD0"/>
<dbReference type="OrthoDB" id="10390353at2759"/>
<dbReference type="Proteomes" id="UP000689195">
    <property type="component" value="Unassembled WGS sequence"/>
</dbReference>
<dbReference type="EMBL" id="CAJJDO010000123">
    <property type="protein sequence ID" value="CAD8199918.1"/>
    <property type="molecule type" value="Genomic_DNA"/>
</dbReference>
<evidence type="ECO:0000313" key="1">
    <source>
        <dbReference type="EMBL" id="CAD8199918.1"/>
    </source>
</evidence>
<sequence>MSSNISNASVKTNEITYMIAEYNFEEEMLEIAALQQTFSDQFDDLVGINIQALEEKQKKDQKLNKMKFRIRKSTKQIRKGNKINEIQVKKQSIVERSPLNTDYFNNHYFEIKKYQGEWQKQEQEAFEEQLAIPLYQNGFQTQKLFYKDQQDIMDINRVDLSINRSINNLNKNSMNLSSSSSNLSSI</sequence>
<organism evidence="1 2">
    <name type="scientific">Paramecium pentaurelia</name>
    <dbReference type="NCBI Taxonomy" id="43138"/>
    <lineage>
        <taxon>Eukaryota</taxon>
        <taxon>Sar</taxon>
        <taxon>Alveolata</taxon>
        <taxon>Ciliophora</taxon>
        <taxon>Intramacronucleata</taxon>
        <taxon>Oligohymenophorea</taxon>
        <taxon>Peniculida</taxon>
        <taxon>Parameciidae</taxon>
        <taxon>Paramecium</taxon>
    </lineage>
</organism>
<accession>A0A8S1XGD0</accession>
<name>A0A8S1XGD0_9CILI</name>